<protein>
    <recommendedName>
        <fullName evidence="10">mRNA-decapping enzyme 2</fullName>
    </recommendedName>
</protein>
<dbReference type="PROSITE" id="PS00893">
    <property type="entry name" value="NUDIX_BOX"/>
    <property type="match status" value="1"/>
</dbReference>
<dbReference type="GO" id="GO:0140933">
    <property type="term" value="F:5'-(N(7)-methylguanosine 5'-triphospho)-[mRNA] hydrolase activity"/>
    <property type="evidence" value="ECO:0007669"/>
    <property type="project" value="UniProtKB-EC"/>
</dbReference>
<keyword evidence="5" id="KW-0479">Metal-binding</keyword>
<dbReference type="STRING" id="6248.A0A0K0DU55"/>
<dbReference type="Gene3D" id="3.90.79.10">
    <property type="entry name" value="Nucleoside Triphosphate Pyrophosphohydrolase"/>
    <property type="match status" value="1"/>
</dbReference>
<feature type="compositionally biased region" description="Polar residues" evidence="11">
    <location>
        <begin position="354"/>
        <end position="363"/>
    </location>
</feature>
<dbReference type="PANTHER" id="PTHR23114">
    <property type="entry name" value="M7GPPPN-MRNA HYDROLASE"/>
    <property type="match status" value="1"/>
</dbReference>
<evidence type="ECO:0000256" key="1">
    <source>
        <dbReference type="ARBA" id="ARBA00001936"/>
    </source>
</evidence>
<proteinExistence type="inferred from homology"/>
<dbReference type="InterPro" id="IPR000086">
    <property type="entry name" value="NUDIX_hydrolase_dom"/>
</dbReference>
<dbReference type="SMART" id="SM01125">
    <property type="entry name" value="DCP2"/>
    <property type="match status" value="1"/>
</dbReference>
<dbReference type="Pfam" id="PF05026">
    <property type="entry name" value="DCP2"/>
    <property type="match status" value="1"/>
</dbReference>
<dbReference type="WBParaSite" id="SSTP_0000076900.1">
    <property type="protein sequence ID" value="SSTP_0000076900.1"/>
    <property type="gene ID" value="SSTP_0000076900"/>
</dbReference>
<evidence type="ECO:0000256" key="4">
    <source>
        <dbReference type="ARBA" id="ARBA00022490"/>
    </source>
</evidence>
<keyword evidence="8" id="KW-0464">Manganese</keyword>
<dbReference type="SUPFAM" id="SSF55811">
    <property type="entry name" value="Nudix"/>
    <property type="match status" value="1"/>
</dbReference>
<dbReference type="Gene3D" id="1.10.10.1050">
    <property type="entry name" value="Dcp2, box A domain"/>
    <property type="match status" value="1"/>
</dbReference>
<evidence type="ECO:0000256" key="7">
    <source>
        <dbReference type="ARBA" id="ARBA00022884"/>
    </source>
</evidence>
<dbReference type="AlphaFoldDB" id="A0A0K0DU55"/>
<evidence type="ECO:0000256" key="5">
    <source>
        <dbReference type="ARBA" id="ARBA00022723"/>
    </source>
</evidence>
<dbReference type="GO" id="GO:0003723">
    <property type="term" value="F:RNA binding"/>
    <property type="evidence" value="ECO:0007669"/>
    <property type="project" value="UniProtKB-KW"/>
</dbReference>
<feature type="compositionally biased region" description="Low complexity" evidence="11">
    <location>
        <begin position="254"/>
        <end position="263"/>
    </location>
</feature>
<evidence type="ECO:0000313" key="14">
    <source>
        <dbReference type="WBParaSite" id="SSTP_0000076900.1"/>
    </source>
</evidence>
<dbReference type="WBParaSite" id="TCONS_00005797.p1">
    <property type="protein sequence ID" value="TCONS_00005797.p1"/>
    <property type="gene ID" value="XLOC_004041"/>
</dbReference>
<dbReference type="GO" id="GO:0000184">
    <property type="term" value="P:nuclear-transcribed mRNA catabolic process, nonsense-mediated decay"/>
    <property type="evidence" value="ECO:0007669"/>
    <property type="project" value="InterPro"/>
</dbReference>
<evidence type="ECO:0000256" key="9">
    <source>
        <dbReference type="ARBA" id="ARBA00047661"/>
    </source>
</evidence>
<dbReference type="CDD" id="cd03672">
    <property type="entry name" value="NUDIX_Dcp2p_Nudt20"/>
    <property type="match status" value="1"/>
</dbReference>
<evidence type="ECO:0000256" key="11">
    <source>
        <dbReference type="SAM" id="MobiDB-lite"/>
    </source>
</evidence>
<feature type="compositionally biased region" description="Low complexity" evidence="11">
    <location>
        <begin position="397"/>
        <end position="409"/>
    </location>
</feature>
<evidence type="ECO:0000256" key="6">
    <source>
        <dbReference type="ARBA" id="ARBA00022801"/>
    </source>
</evidence>
<dbReference type="PANTHER" id="PTHR23114:SF17">
    <property type="entry name" value="M7GPPPN-MRNA HYDROLASE"/>
    <property type="match status" value="1"/>
</dbReference>
<dbReference type="InterPro" id="IPR020084">
    <property type="entry name" value="NUDIX_hydrolase_CS"/>
</dbReference>
<feature type="region of interest" description="Disordered" evidence="11">
    <location>
        <begin position="350"/>
        <end position="442"/>
    </location>
</feature>
<organism evidence="14">
    <name type="scientific">Strongyloides stercoralis</name>
    <name type="common">Threadworm</name>
    <dbReference type="NCBI Taxonomy" id="6248"/>
    <lineage>
        <taxon>Eukaryota</taxon>
        <taxon>Metazoa</taxon>
        <taxon>Ecdysozoa</taxon>
        <taxon>Nematoda</taxon>
        <taxon>Chromadorea</taxon>
        <taxon>Rhabditida</taxon>
        <taxon>Tylenchina</taxon>
        <taxon>Panagrolaimomorpha</taxon>
        <taxon>Strongyloidoidea</taxon>
        <taxon>Strongyloididae</taxon>
        <taxon>Strongyloides</taxon>
    </lineage>
</organism>
<feature type="compositionally biased region" description="Basic residues" evidence="11">
    <location>
        <begin position="419"/>
        <end position="429"/>
    </location>
</feature>
<feature type="compositionally biased region" description="Polar residues" evidence="11">
    <location>
        <begin position="308"/>
        <end position="319"/>
    </location>
</feature>
<dbReference type="PROSITE" id="PS51462">
    <property type="entry name" value="NUDIX"/>
    <property type="match status" value="1"/>
</dbReference>
<dbReference type="Proteomes" id="UP000035681">
    <property type="component" value="Unplaced"/>
</dbReference>
<feature type="region of interest" description="Disordered" evidence="11">
    <location>
        <begin position="248"/>
        <end position="284"/>
    </location>
</feature>
<comment type="cofactor">
    <cofactor evidence="1">
        <name>Mn(2+)</name>
        <dbReference type="ChEBI" id="CHEBI:29035"/>
    </cofactor>
</comment>
<comment type="catalytic activity">
    <reaction evidence="9">
        <text>a 5'-end (N(7)-methyl 5'-triphosphoguanosine)-ribonucleoside in mRNA + H2O = N(7)-methyl-GDP + a 5'-end phospho-ribonucleoside in mRNA + 2 H(+)</text>
        <dbReference type="Rhea" id="RHEA:67484"/>
        <dbReference type="Rhea" id="RHEA-COMP:15692"/>
        <dbReference type="Rhea" id="RHEA-COMP:17167"/>
        <dbReference type="ChEBI" id="CHEBI:15377"/>
        <dbReference type="ChEBI" id="CHEBI:15378"/>
        <dbReference type="ChEBI" id="CHEBI:63714"/>
        <dbReference type="ChEBI" id="CHEBI:138282"/>
        <dbReference type="ChEBI" id="CHEBI:156461"/>
        <dbReference type="EC" id="3.6.1.62"/>
    </reaction>
    <physiologicalReaction direction="left-to-right" evidence="9">
        <dbReference type="Rhea" id="RHEA:67485"/>
    </physiologicalReaction>
</comment>
<feature type="domain" description="Nudix hydrolase" evidence="12">
    <location>
        <begin position="99"/>
        <end position="226"/>
    </location>
</feature>
<feature type="compositionally biased region" description="Polar residues" evidence="11">
    <location>
        <begin position="473"/>
        <end position="489"/>
    </location>
</feature>
<sequence length="515" mass="59029">MALTNKNRHFSTYEDALDDLLFRFVNFIEEDEVNDLVRVMFHIEQAWWTYVDHTLPSNPHLKSKPFHTFTVDIINHSPFLQHFKDQSHNALEVFREYKKNIPTCGTIIVDSSLEYCLVLSMYSSSKNFGFPKGKINQNEELVDCAIRETYEETGFDCSSHIQKNIFFDAKINQSSCRLYLVTGIPLDFKFKPKARHEIKKIQWLLINALPNNKDDFENAALCDGKPGNFFLILPFVKQLKNVIRKLRNPHADGNNFSNNSNSSMTMRRSVEIRPSRSSAFKPVKRDISQENVEYKKVYSKSECGTPKKANNISSSSTGKSNDKGESNFYQNQLLNNLLTEDEKTGADFYRNYGYDNTTVTPITKNNDRKKIDSKKKKNDSSQVCNNTLIKEGKKEVNNQLTNVQNNTNKKNLEKTTIKTPKKSKSLSGRKTKDLSPPKSQISSNLLREFQETAESNKKIGNTNSMNKKKNNEIKLSSNNKDGMPSSKEQQLTTGIIPQYSGIDFIKIFYNTQGSK</sequence>
<accession>A0A0K0DU55</accession>
<keyword evidence="4" id="KW-0963">Cytoplasm</keyword>
<dbReference type="GO" id="GO:0000290">
    <property type="term" value="P:deadenylation-dependent decapping of nuclear-transcribed mRNA"/>
    <property type="evidence" value="ECO:0007669"/>
    <property type="project" value="InterPro"/>
</dbReference>
<reference evidence="14" key="1">
    <citation type="submission" date="2015-08" db="UniProtKB">
        <authorList>
            <consortium name="WormBaseParasite"/>
        </authorList>
    </citation>
    <scope>IDENTIFICATION</scope>
</reference>
<evidence type="ECO:0000256" key="3">
    <source>
        <dbReference type="ARBA" id="ARBA00005279"/>
    </source>
</evidence>
<dbReference type="Pfam" id="PF00293">
    <property type="entry name" value="NUDIX"/>
    <property type="match status" value="1"/>
</dbReference>
<evidence type="ECO:0000256" key="2">
    <source>
        <dbReference type="ARBA" id="ARBA00004496"/>
    </source>
</evidence>
<comment type="subcellular location">
    <subcellularLocation>
        <location evidence="2">Cytoplasm</location>
    </subcellularLocation>
</comment>
<evidence type="ECO:0000256" key="10">
    <source>
        <dbReference type="ARBA" id="ARBA00078183"/>
    </source>
</evidence>
<comment type="similarity">
    <text evidence="3">Belongs to the Nudix hydrolase family. DCP2 subfamily.</text>
</comment>
<keyword evidence="7" id="KW-0694">RNA-binding</keyword>
<dbReference type="SUPFAM" id="SSF140586">
    <property type="entry name" value="Dcp2 domain-like"/>
    <property type="match status" value="1"/>
</dbReference>
<keyword evidence="13" id="KW-1185">Reference proteome</keyword>
<evidence type="ECO:0000259" key="12">
    <source>
        <dbReference type="PROSITE" id="PS51462"/>
    </source>
</evidence>
<dbReference type="FunFam" id="3.90.79.10:FF:000003">
    <property type="entry name" value="M7GpppN-mRNA hydrolase isoform 2"/>
    <property type="match status" value="1"/>
</dbReference>
<evidence type="ECO:0000256" key="8">
    <source>
        <dbReference type="ARBA" id="ARBA00023211"/>
    </source>
</evidence>
<dbReference type="GO" id="GO:0030145">
    <property type="term" value="F:manganese ion binding"/>
    <property type="evidence" value="ECO:0007669"/>
    <property type="project" value="InterPro"/>
</dbReference>
<keyword evidence="6" id="KW-0378">Hydrolase</keyword>
<feature type="region of interest" description="Disordered" evidence="11">
    <location>
        <begin position="454"/>
        <end position="489"/>
    </location>
</feature>
<dbReference type="InterPro" id="IPR015797">
    <property type="entry name" value="NUDIX_hydrolase-like_dom_sf"/>
</dbReference>
<dbReference type="InterPro" id="IPR007722">
    <property type="entry name" value="DCP2_BoxA"/>
</dbReference>
<dbReference type="GO" id="GO:0005737">
    <property type="term" value="C:cytoplasm"/>
    <property type="evidence" value="ECO:0007669"/>
    <property type="project" value="UniProtKB-SubCell"/>
</dbReference>
<name>A0A0K0DU55_STRER</name>
<evidence type="ECO:0000313" key="13">
    <source>
        <dbReference type="Proteomes" id="UP000035681"/>
    </source>
</evidence>
<feature type="region of interest" description="Disordered" evidence="11">
    <location>
        <begin position="298"/>
        <end position="327"/>
    </location>
</feature>
<dbReference type="InterPro" id="IPR044099">
    <property type="entry name" value="Dcp2_NUDIX"/>
</dbReference>
<dbReference type="InterPro" id="IPR036189">
    <property type="entry name" value="DCP2_BoxA_sf"/>
</dbReference>